<dbReference type="InterPro" id="IPR027417">
    <property type="entry name" value="P-loop_NTPase"/>
</dbReference>
<dbReference type="GO" id="GO:0005524">
    <property type="term" value="F:ATP binding"/>
    <property type="evidence" value="ECO:0007669"/>
    <property type="project" value="UniProtKB-KW"/>
</dbReference>
<dbReference type="Gene3D" id="3.40.50.300">
    <property type="entry name" value="P-loop containing nucleotide triphosphate hydrolases"/>
    <property type="match status" value="1"/>
</dbReference>
<keyword evidence="3 6" id="KW-0067">ATP-binding</keyword>
<dbReference type="SUPFAM" id="SSF52540">
    <property type="entry name" value="P-loop containing nucleoside triphosphate hydrolases"/>
    <property type="match status" value="1"/>
</dbReference>
<keyword evidence="1" id="KW-0813">Transport</keyword>
<proteinExistence type="predicted"/>
<comment type="caution">
    <text evidence="6">The sequence shown here is derived from an EMBL/GenBank/DDBJ whole genome shotgun (WGS) entry which is preliminary data.</text>
</comment>
<dbReference type="PANTHER" id="PTHR42794:SF1">
    <property type="entry name" value="HEMIN IMPORT ATP-BINDING PROTEIN HMUV"/>
    <property type="match status" value="1"/>
</dbReference>
<dbReference type="PANTHER" id="PTHR42794">
    <property type="entry name" value="HEMIN IMPORT ATP-BINDING PROTEIN HMUV"/>
    <property type="match status" value="1"/>
</dbReference>
<dbReference type="PROSITE" id="PS00211">
    <property type="entry name" value="ABC_TRANSPORTER_1"/>
    <property type="match status" value="1"/>
</dbReference>
<feature type="domain" description="ABC transporter" evidence="5">
    <location>
        <begin position="22"/>
        <end position="255"/>
    </location>
</feature>
<protein>
    <submittedName>
        <fullName evidence="6">Heme ABC transporter ATP-binding protein</fullName>
    </submittedName>
</protein>
<keyword evidence="7" id="KW-1185">Reference proteome</keyword>
<evidence type="ECO:0000259" key="5">
    <source>
        <dbReference type="PROSITE" id="PS50893"/>
    </source>
</evidence>
<sequence length="282" mass="28879">MADPPRPSYGGGLGVSSHEHSLAAQAVDVRLGEAHVLRGVSLSVGAGELVALVGPNGAGKSTLLSVLSGDVVPERGTVTLDGRPLASLAARELARRRAVLLQRQGLAFGFRVADVVAMGRAPWHRTPAAADDELLVAAAMERADVTPLALRLFPTLSGGEQARVSFARVLAQAAPVLLLDEPTAALDVRHQEAVLGVARAAADEGAAVVVVLHDLSLAAAYADRVAVLSDGVVAADGPPAAVLTDELVSRVYQHPVRVVDVGGSLVVVPVRTSTKEAPCAVS</sequence>
<dbReference type="PROSITE" id="PS50893">
    <property type="entry name" value="ABC_TRANSPORTER_2"/>
    <property type="match status" value="1"/>
</dbReference>
<gene>
    <name evidence="6" type="ORF">GRQ65_01250</name>
</gene>
<dbReference type="InterPro" id="IPR003439">
    <property type="entry name" value="ABC_transporter-like_ATP-bd"/>
</dbReference>
<dbReference type="InterPro" id="IPR003593">
    <property type="entry name" value="AAA+_ATPase"/>
</dbReference>
<dbReference type="SMART" id="SM00382">
    <property type="entry name" value="AAA"/>
    <property type="match status" value="1"/>
</dbReference>
<evidence type="ECO:0000256" key="2">
    <source>
        <dbReference type="ARBA" id="ARBA00022741"/>
    </source>
</evidence>
<dbReference type="GO" id="GO:0016887">
    <property type="term" value="F:ATP hydrolysis activity"/>
    <property type="evidence" value="ECO:0007669"/>
    <property type="project" value="InterPro"/>
</dbReference>
<evidence type="ECO:0000256" key="4">
    <source>
        <dbReference type="ARBA" id="ARBA00022967"/>
    </source>
</evidence>
<evidence type="ECO:0000256" key="3">
    <source>
        <dbReference type="ARBA" id="ARBA00022840"/>
    </source>
</evidence>
<dbReference type="Pfam" id="PF00005">
    <property type="entry name" value="ABC_tran"/>
    <property type="match status" value="1"/>
</dbReference>
<evidence type="ECO:0000313" key="6">
    <source>
        <dbReference type="EMBL" id="MXG88173.1"/>
    </source>
</evidence>
<keyword evidence="2" id="KW-0547">Nucleotide-binding</keyword>
<organism evidence="6 7">
    <name type="scientific">Nocardioides flavescens</name>
    <dbReference type="NCBI Taxonomy" id="2691959"/>
    <lineage>
        <taxon>Bacteria</taxon>
        <taxon>Bacillati</taxon>
        <taxon>Actinomycetota</taxon>
        <taxon>Actinomycetes</taxon>
        <taxon>Propionibacteriales</taxon>
        <taxon>Nocardioidaceae</taxon>
        <taxon>Nocardioides</taxon>
    </lineage>
</organism>
<evidence type="ECO:0000256" key="1">
    <source>
        <dbReference type="ARBA" id="ARBA00022448"/>
    </source>
</evidence>
<accession>A0A6L7ELJ2</accession>
<dbReference type="EMBL" id="WUEK01000001">
    <property type="protein sequence ID" value="MXG88173.1"/>
    <property type="molecule type" value="Genomic_DNA"/>
</dbReference>
<dbReference type="Proteomes" id="UP000473325">
    <property type="component" value="Unassembled WGS sequence"/>
</dbReference>
<evidence type="ECO:0000313" key="7">
    <source>
        <dbReference type="Proteomes" id="UP000473325"/>
    </source>
</evidence>
<dbReference type="InterPro" id="IPR017871">
    <property type="entry name" value="ABC_transporter-like_CS"/>
</dbReference>
<dbReference type="CDD" id="cd03214">
    <property type="entry name" value="ABC_Iron-Siderophores_B12_Hemin"/>
    <property type="match status" value="1"/>
</dbReference>
<name>A0A6L7ELJ2_9ACTN</name>
<dbReference type="AlphaFoldDB" id="A0A6L7ELJ2"/>
<reference evidence="6 7" key="1">
    <citation type="submission" date="2019-12" db="EMBL/GenBank/DDBJ databases">
        <authorList>
            <person name="Kun Z."/>
        </authorList>
    </citation>
    <scope>NUCLEOTIDE SEQUENCE [LARGE SCALE GENOMIC DNA]</scope>
    <source>
        <strain evidence="6 7">YIM 123512</strain>
    </source>
</reference>
<keyword evidence="4" id="KW-1278">Translocase</keyword>
<dbReference type="NCBIfam" id="NF010068">
    <property type="entry name" value="PRK13548.1"/>
    <property type="match status" value="1"/>
</dbReference>